<proteinExistence type="predicted"/>
<name>A0A2M6P092_9BACT</name>
<evidence type="ECO:0000313" key="2">
    <source>
        <dbReference type="EMBL" id="PIR77136.1"/>
    </source>
</evidence>
<feature type="chain" id="PRO_5014818196" evidence="1">
    <location>
        <begin position="20"/>
        <end position="194"/>
    </location>
</feature>
<reference evidence="3" key="1">
    <citation type="submission" date="2017-09" db="EMBL/GenBank/DDBJ databases">
        <title>Depth-based differentiation of microbial function through sediment-hosted aquifers and enrichment of novel symbionts in the deep terrestrial subsurface.</title>
        <authorList>
            <person name="Probst A.J."/>
            <person name="Ladd B."/>
            <person name="Jarett J.K."/>
            <person name="Geller-Mcgrath D.E."/>
            <person name="Sieber C.M.K."/>
            <person name="Emerson J.B."/>
            <person name="Anantharaman K."/>
            <person name="Thomas B.C."/>
            <person name="Malmstrom R."/>
            <person name="Stieglmeier M."/>
            <person name="Klingl A."/>
            <person name="Woyke T."/>
            <person name="Ryan C.M."/>
            <person name="Banfield J.F."/>
        </authorList>
    </citation>
    <scope>NUCLEOTIDE SEQUENCE [LARGE SCALE GENOMIC DNA]</scope>
</reference>
<organism evidence="2 3">
    <name type="scientific">Candidatus Magasanikbacteria bacterium CG10_big_fil_rev_8_21_14_0_10_38_6</name>
    <dbReference type="NCBI Taxonomy" id="1974647"/>
    <lineage>
        <taxon>Bacteria</taxon>
        <taxon>Candidatus Magasanikiibacteriota</taxon>
    </lineage>
</organism>
<evidence type="ECO:0000256" key="1">
    <source>
        <dbReference type="SAM" id="SignalP"/>
    </source>
</evidence>
<keyword evidence="1" id="KW-0732">Signal</keyword>
<comment type="caution">
    <text evidence="2">The sequence shown here is derived from an EMBL/GenBank/DDBJ whole genome shotgun (WGS) entry which is preliminary data.</text>
</comment>
<dbReference type="EMBL" id="PFBW01000182">
    <property type="protein sequence ID" value="PIR77136.1"/>
    <property type="molecule type" value="Genomic_DNA"/>
</dbReference>
<gene>
    <name evidence="2" type="ORF">COU30_04125</name>
</gene>
<dbReference type="AlphaFoldDB" id="A0A2M6P092"/>
<accession>A0A2M6P092</accession>
<sequence>MKKLLFCCFLGSLSILSGCAVNSIQNQQQTSPQVEPQQTEQYAEEEHEGTHYHTGFTFIVNGEVQEYSGIEFMQLSPCSIDHDDEQAHEESTDPKDRIHLHNQIGNVVHVHVDDVTWKELLTSLGVTELVDLPVTAIDNEGNLIEDPLNQKPKEYGSAVFQFGEQTLPKEELMKHQVSKEEILDSEAKVENCGK</sequence>
<dbReference type="Proteomes" id="UP000228528">
    <property type="component" value="Unassembled WGS sequence"/>
</dbReference>
<protein>
    <submittedName>
        <fullName evidence="2">Uncharacterized protein</fullName>
    </submittedName>
</protein>
<dbReference type="PROSITE" id="PS51257">
    <property type="entry name" value="PROKAR_LIPOPROTEIN"/>
    <property type="match status" value="1"/>
</dbReference>
<feature type="signal peptide" evidence="1">
    <location>
        <begin position="1"/>
        <end position="19"/>
    </location>
</feature>
<evidence type="ECO:0000313" key="3">
    <source>
        <dbReference type="Proteomes" id="UP000228528"/>
    </source>
</evidence>